<keyword evidence="1" id="KW-0732">Signal</keyword>
<evidence type="ECO:0000313" key="2">
    <source>
        <dbReference type="EMBL" id="XBH19709.1"/>
    </source>
</evidence>
<dbReference type="GO" id="GO:0016603">
    <property type="term" value="F:glutaminyl-peptide cyclotransferase activity"/>
    <property type="evidence" value="ECO:0007669"/>
    <property type="project" value="InterPro"/>
</dbReference>
<reference evidence="2" key="1">
    <citation type="submission" date="2023-03" db="EMBL/GenBank/DDBJ databases">
        <title>Edaphobacter sp.</title>
        <authorList>
            <person name="Huber K.J."/>
            <person name="Papendorf J."/>
            <person name="Pilke C."/>
            <person name="Bunk B."/>
            <person name="Sproeer C."/>
            <person name="Pester M."/>
        </authorList>
    </citation>
    <scope>NUCLEOTIDE SEQUENCE</scope>
    <source>
        <strain evidence="2">DSM 110680</strain>
    </source>
</reference>
<dbReference type="AlphaFoldDB" id="A0AAU7DPV7"/>
<dbReference type="InterPro" id="IPR007788">
    <property type="entry name" value="QCT"/>
</dbReference>
<sequence length="273" mass="31243">MKFQKLRACLQSCWLIVLFVLVFAPVSNTSAQTSQTYRIVRTYPHDQQAFTQGLIYVDGHLYESTGKEGHSSLREEDLETGRILRMQLVSDKYFAEGLTEWKNTLVQLTWQSHVALVYDRATFRVLRTFSYPEEGWGLTHDAKSLILSDGSATLHFFDPETFHETRRITVKDNGKAVTELNELEFIHGEIYANVWHTDRIARISPASGRVIGWIDLKGLMPRSQLTDDEAVLNGIAYDAARDRLFVTGKLWPKIFEITLVPEKAKLVPVQHSK</sequence>
<organism evidence="2">
    <name type="scientific">Telmatobacter sp. DSM 110680</name>
    <dbReference type="NCBI Taxonomy" id="3036704"/>
    <lineage>
        <taxon>Bacteria</taxon>
        <taxon>Pseudomonadati</taxon>
        <taxon>Acidobacteriota</taxon>
        <taxon>Terriglobia</taxon>
        <taxon>Terriglobales</taxon>
        <taxon>Acidobacteriaceae</taxon>
        <taxon>Telmatobacter</taxon>
    </lineage>
</organism>
<proteinExistence type="predicted"/>
<dbReference type="PANTHER" id="PTHR31270">
    <property type="entry name" value="GLUTAMINYL-PEPTIDE CYCLOTRANSFERASE"/>
    <property type="match status" value="1"/>
</dbReference>
<dbReference type="RefSeq" id="WP_348264929.1">
    <property type="nucleotide sequence ID" value="NZ_CP121196.1"/>
</dbReference>
<dbReference type="PANTHER" id="PTHR31270:SF1">
    <property type="entry name" value="GLUTAMINYL-PEPTIDE CYCLOTRANSFERASE"/>
    <property type="match status" value="1"/>
</dbReference>
<feature type="signal peptide" evidence="1">
    <location>
        <begin position="1"/>
        <end position="24"/>
    </location>
</feature>
<gene>
    <name evidence="2" type="ORF">P8935_10420</name>
</gene>
<dbReference type="EMBL" id="CP121196">
    <property type="protein sequence ID" value="XBH19709.1"/>
    <property type="molecule type" value="Genomic_DNA"/>
</dbReference>
<protein>
    <submittedName>
        <fullName evidence="2">Glutaminyl-peptide cyclotransferase</fullName>
    </submittedName>
</protein>
<name>A0AAU7DPV7_9BACT</name>
<dbReference type="SUPFAM" id="SSF50969">
    <property type="entry name" value="YVTN repeat-like/Quinoprotein amine dehydrogenase"/>
    <property type="match status" value="1"/>
</dbReference>
<evidence type="ECO:0000256" key="1">
    <source>
        <dbReference type="SAM" id="SignalP"/>
    </source>
</evidence>
<dbReference type="InterPro" id="IPR011044">
    <property type="entry name" value="Quino_amine_DH_bsu"/>
</dbReference>
<dbReference type="Pfam" id="PF05096">
    <property type="entry name" value="Glu_cyclase_2"/>
    <property type="match status" value="1"/>
</dbReference>
<accession>A0AAU7DPV7</accession>
<feature type="chain" id="PRO_5043828961" evidence="1">
    <location>
        <begin position="25"/>
        <end position="273"/>
    </location>
</feature>